<feature type="region of interest" description="Disordered" evidence="1">
    <location>
        <begin position="1"/>
        <end position="46"/>
    </location>
</feature>
<sequence>MATRPISPSLPVAGRPRRSMRESFPTPVTAEAKPASRLHPRPACASRRSADLAGRVVAISADIPAIFDAPLPPHHKLIGRWVAARETSSGLYTRAAARRHIEGVFNAAVLQILDPIEIADFRVAVILNEEDGTLAIAVICQSLGQIDLGWIETGDAPIPWRAAAYGTLEQCLGRVLPVFGYQDLFNEISMYYWDGEIDDEGARQSLIAYHGADADELDELTLPSEMNARRPEWMIEANAAPPARLPAGLRQKLARLRTAHKAVGSLRPERNAWDFDLQVAYDYIPGIEECSSLPPLTLVPFDHFARELDDVGRNGMEMGFMDLAGLCPLRQANHIDDWFASLRLGAEFLLAAQELIQLDPAQF</sequence>
<reference evidence="2" key="1">
    <citation type="submission" date="2021-04" db="EMBL/GenBank/DDBJ databases">
        <title>Isolation of p-tert-butylphenol degrading bacteria Sphingobium phenoxybenzoativorans Tas13 from active sludge.</title>
        <authorList>
            <person name="Li Y."/>
        </authorList>
    </citation>
    <scope>NUCLEOTIDE SEQUENCE</scope>
    <source>
        <strain evidence="2">Tas13</strain>
    </source>
</reference>
<accession>A0A975K968</accession>
<protein>
    <recommendedName>
        <fullName evidence="4">PRTRC system protein F</fullName>
    </recommendedName>
</protein>
<evidence type="ECO:0000313" key="3">
    <source>
        <dbReference type="Proteomes" id="UP000681425"/>
    </source>
</evidence>
<proteinExistence type="predicted"/>
<dbReference type="EMBL" id="CP073910">
    <property type="protein sequence ID" value="QUT07133.1"/>
    <property type="molecule type" value="Genomic_DNA"/>
</dbReference>
<name>A0A975K968_9SPHN</name>
<keyword evidence="3" id="KW-1185">Reference proteome</keyword>
<dbReference type="AlphaFoldDB" id="A0A975K968"/>
<gene>
    <name evidence="2" type="ORF">KFK14_06855</name>
</gene>
<organism evidence="2 3">
    <name type="scientific">Sphingobium phenoxybenzoativorans</name>
    <dbReference type="NCBI Taxonomy" id="1592790"/>
    <lineage>
        <taxon>Bacteria</taxon>
        <taxon>Pseudomonadati</taxon>
        <taxon>Pseudomonadota</taxon>
        <taxon>Alphaproteobacteria</taxon>
        <taxon>Sphingomonadales</taxon>
        <taxon>Sphingomonadaceae</taxon>
        <taxon>Sphingobium</taxon>
    </lineage>
</organism>
<dbReference type="Proteomes" id="UP000681425">
    <property type="component" value="Chromosome"/>
</dbReference>
<dbReference type="KEGG" id="spph:KFK14_06855"/>
<evidence type="ECO:0000256" key="1">
    <source>
        <dbReference type="SAM" id="MobiDB-lite"/>
    </source>
</evidence>
<evidence type="ECO:0008006" key="4">
    <source>
        <dbReference type="Google" id="ProtNLM"/>
    </source>
</evidence>
<evidence type="ECO:0000313" key="2">
    <source>
        <dbReference type="EMBL" id="QUT07133.1"/>
    </source>
</evidence>